<sequence>MSPRTLLLAAVVGVLLIGGATTGGTHASWVSRANLQTAGVSSATMGLGATASPTTLEVERGSTESTRVTVTDTSSTAARNLRQRATPTLTGSLPTGITASLTTATANGCTATAQGAVDLAPGGSFTTCVTVSASASTTATSATVRLSYSGAQVRGTTVAGWTTAAQTVTVPVTIVVTEPVLDCSPGNANGQGSYTFSWSAITGATAYRFYRATTQNGTYSLAGTVPGSQTQVSTTLDRGESGFVRVTAVVGGTESARSNAIRLQRGNGAPTCTEYAS</sequence>
<evidence type="ECO:0000313" key="2">
    <source>
        <dbReference type="Proteomes" id="UP000618818"/>
    </source>
</evidence>
<protein>
    <recommendedName>
        <fullName evidence="3">Fibronectin type-III domain-containing protein</fullName>
    </recommendedName>
</protein>
<accession>A0ABR8N7S6</accession>
<proteinExistence type="predicted"/>
<gene>
    <name evidence="1" type="ORF">IEZ26_06135</name>
</gene>
<comment type="caution">
    <text evidence="1">The sequence shown here is derived from an EMBL/GenBank/DDBJ whole genome shotgun (WGS) entry which is preliminary data.</text>
</comment>
<dbReference type="Proteomes" id="UP000618818">
    <property type="component" value="Unassembled WGS sequence"/>
</dbReference>
<evidence type="ECO:0008006" key="3">
    <source>
        <dbReference type="Google" id="ProtNLM"/>
    </source>
</evidence>
<reference evidence="1 2" key="1">
    <citation type="submission" date="2020-09" db="EMBL/GenBank/DDBJ databases">
        <title>novel species in genus Nocardioides.</title>
        <authorList>
            <person name="Zhang G."/>
        </authorList>
    </citation>
    <scope>NUCLEOTIDE SEQUENCE [LARGE SCALE GENOMIC DNA]</scope>
    <source>
        <strain evidence="1 2">KCTC 39551</strain>
    </source>
</reference>
<dbReference type="EMBL" id="JACXYZ010000001">
    <property type="protein sequence ID" value="MBD3924193.1"/>
    <property type="molecule type" value="Genomic_DNA"/>
</dbReference>
<name>A0ABR8N7S6_9ACTN</name>
<evidence type="ECO:0000313" key="1">
    <source>
        <dbReference type="EMBL" id="MBD3924193.1"/>
    </source>
</evidence>
<dbReference type="Gene3D" id="2.60.40.10">
    <property type="entry name" value="Immunoglobulins"/>
    <property type="match status" value="1"/>
</dbReference>
<dbReference type="RefSeq" id="WP_191193982.1">
    <property type="nucleotide sequence ID" value="NZ_JACXYZ010000001.1"/>
</dbReference>
<organism evidence="1 2">
    <name type="scientific">Nocardioides cavernae</name>
    <dbReference type="NCBI Taxonomy" id="1921566"/>
    <lineage>
        <taxon>Bacteria</taxon>
        <taxon>Bacillati</taxon>
        <taxon>Actinomycetota</taxon>
        <taxon>Actinomycetes</taxon>
        <taxon>Propionibacteriales</taxon>
        <taxon>Nocardioidaceae</taxon>
        <taxon>Nocardioides</taxon>
    </lineage>
</organism>
<dbReference type="InterPro" id="IPR013783">
    <property type="entry name" value="Ig-like_fold"/>
</dbReference>
<keyword evidence="2" id="KW-1185">Reference proteome</keyword>